<dbReference type="Pfam" id="PF06048">
    <property type="entry name" value="DUF927"/>
    <property type="match status" value="1"/>
</dbReference>
<dbReference type="EMBL" id="CP097501">
    <property type="protein sequence ID" value="URD66902.1"/>
    <property type="molecule type" value="Genomic_DNA"/>
</dbReference>
<evidence type="ECO:0000313" key="3">
    <source>
        <dbReference type="Proteomes" id="UP001056819"/>
    </source>
</evidence>
<proteinExistence type="predicted"/>
<organism evidence="2 3">
    <name type="scientific">Conchiformibius steedae DSM 2580</name>
    <dbReference type="NCBI Taxonomy" id="1121352"/>
    <lineage>
        <taxon>Bacteria</taxon>
        <taxon>Pseudomonadati</taxon>
        <taxon>Pseudomonadota</taxon>
        <taxon>Betaproteobacteria</taxon>
        <taxon>Neisseriales</taxon>
        <taxon>Neisseriaceae</taxon>
        <taxon>Conchiformibius</taxon>
    </lineage>
</organism>
<protein>
    <submittedName>
        <fullName evidence="2">DUF927 domain-containing protein</fullName>
    </submittedName>
</protein>
<gene>
    <name evidence="2" type="ORF">LNQ82_06690</name>
</gene>
<feature type="domain" description="DUF927" evidence="1">
    <location>
        <begin position="34"/>
        <end position="316"/>
    </location>
</feature>
<dbReference type="RefSeq" id="WP_051532142.1">
    <property type="nucleotide sequence ID" value="NZ_CP097501.1"/>
</dbReference>
<dbReference type="AlphaFoldDB" id="A0AAE9HV11"/>
<dbReference type="InterPro" id="IPR009270">
    <property type="entry name" value="DUF927"/>
</dbReference>
<evidence type="ECO:0000259" key="1">
    <source>
        <dbReference type="Pfam" id="PF06048"/>
    </source>
</evidence>
<reference evidence="2" key="1">
    <citation type="submission" date="2022-05" db="EMBL/GenBank/DDBJ databases">
        <title>Alysiella filiformis genome sequencing.</title>
        <authorList>
            <person name="Viehboeck T."/>
        </authorList>
    </citation>
    <scope>NUCLEOTIDE SEQUENCE</scope>
    <source>
        <strain evidence="2">DSM 2580</strain>
    </source>
</reference>
<sequence length="614" mass="67852">MEKVIKLNTQNRSLKRLAKLADEKGQGSDLKPHFITDETGVWFQAVGHDKDGTPFLKPLVRVCDAFKVIGRGQSADEREYRILEYRRNGRGAMKQVAFAMENVGRNDGLSLLRSMGISIKEKHKSELWDYIQWGGDSTEWEIVSRGGWTDKSCTAYVLPSGEVIGNPDKNIIYTGDTSKRESFEVSGSLKDWQEHVARYLAGNSRPLLALGTVFAAPFLGILRDENGGFHFYGSSSIGKSLLGMAAMSAMGEPAGLKVQWKGTSLGFDNEAAANNDGIVFLDEIGEAEQKTVKDVGYSVFNGVSKLQGAKQGGNRTRITWRILAISTGEFDAAHYLKQDGLEWNAGQAVRLPAIPADAGKGYGVFDTLHGFGTSAELALHLGTASKRFYGAAWRQYLTELAQRMNSEPEKLIGRIHALQAEFAAMLPPKLDSQPARAAKRFTLAAAALELAGEWGITGFAKGTGFAGVHACFQAWYERDGKSNREEAQIIKNAKDFLQVHGRGERFTRLIQSSYDVMPATGRNHAGFRIETAGNDAMPRFYINDSVFEQEICNGFDTKFVCDVLKNCGWLLREANNRQKFKLPPKMCDALRLPNSTRMYCLHGFAPPEKDEKAD</sequence>
<evidence type="ECO:0000313" key="2">
    <source>
        <dbReference type="EMBL" id="URD66902.1"/>
    </source>
</evidence>
<name>A0AAE9HV11_9NEIS</name>
<dbReference type="Proteomes" id="UP001056819">
    <property type="component" value="Chromosome"/>
</dbReference>
<accession>A0AAE9HV11</accession>